<comment type="function">
    <text evidence="1 13">Essential for recycling GMP and indirectly, cGMP.</text>
</comment>
<dbReference type="InterPro" id="IPR027417">
    <property type="entry name" value="P-loop_NTPase"/>
</dbReference>
<keyword evidence="9 13" id="KW-0418">Kinase</keyword>
<evidence type="ECO:0000256" key="7">
    <source>
        <dbReference type="ARBA" id="ARBA00022679"/>
    </source>
</evidence>
<dbReference type="PANTHER" id="PTHR23117">
    <property type="entry name" value="GUANYLATE KINASE-RELATED"/>
    <property type="match status" value="1"/>
</dbReference>
<dbReference type="Proteomes" id="UP000320801">
    <property type="component" value="Unassembled WGS sequence"/>
</dbReference>
<feature type="domain" description="Guanylate kinase-like" evidence="14">
    <location>
        <begin position="10"/>
        <end position="194"/>
    </location>
</feature>
<dbReference type="SMART" id="SM00072">
    <property type="entry name" value="GuKc"/>
    <property type="match status" value="1"/>
</dbReference>
<dbReference type="NCBIfam" id="TIGR03263">
    <property type="entry name" value="guanyl_kin"/>
    <property type="match status" value="1"/>
</dbReference>
<keyword evidence="10 13" id="KW-0067">ATP-binding</keyword>
<dbReference type="EMBL" id="SMDN01000007">
    <property type="protein sequence ID" value="TQC51507.1"/>
    <property type="molecule type" value="Genomic_DNA"/>
</dbReference>
<name>A0A507SIE6_9BACT</name>
<evidence type="ECO:0000256" key="12">
    <source>
        <dbReference type="ARBA" id="ARBA00048594"/>
    </source>
</evidence>
<evidence type="ECO:0000259" key="14">
    <source>
        <dbReference type="PROSITE" id="PS50052"/>
    </source>
</evidence>
<keyword evidence="7 13" id="KW-0808">Transferase</keyword>
<accession>A0A507SIE6</accession>
<dbReference type="InterPro" id="IPR020590">
    <property type="entry name" value="Guanylate_kinase_CS"/>
</dbReference>
<dbReference type="RefSeq" id="WP_141484000.1">
    <property type="nucleotide sequence ID" value="NZ_SMDN01000007.1"/>
</dbReference>
<dbReference type="Pfam" id="PF00625">
    <property type="entry name" value="Guanylate_kin"/>
    <property type="match status" value="1"/>
</dbReference>
<keyword evidence="16" id="KW-1185">Reference proteome</keyword>
<keyword evidence="8 13" id="KW-0547">Nucleotide-binding</keyword>
<dbReference type="InterPro" id="IPR008145">
    <property type="entry name" value="GK/Ca_channel_bsu"/>
</dbReference>
<evidence type="ECO:0000256" key="11">
    <source>
        <dbReference type="ARBA" id="ARBA00030128"/>
    </source>
</evidence>
<dbReference type="GO" id="GO:0005829">
    <property type="term" value="C:cytosol"/>
    <property type="evidence" value="ECO:0007669"/>
    <property type="project" value="TreeGrafter"/>
</dbReference>
<dbReference type="EC" id="2.7.4.8" evidence="4 13"/>
<evidence type="ECO:0000313" key="16">
    <source>
        <dbReference type="Proteomes" id="UP000320801"/>
    </source>
</evidence>
<evidence type="ECO:0000256" key="1">
    <source>
        <dbReference type="ARBA" id="ARBA00003531"/>
    </source>
</evidence>
<keyword evidence="6 13" id="KW-0963">Cytoplasm</keyword>
<sequence length="199" mass="23145">MLNKRSNIKKPIIIFTGPSGVGKGTIEKILFENKQLRLKLSVSATTRAPRVGEIDGVHYFFISKEDFESKIKNNELLEYNHHFDNYYGTLFSEIDSIHTKGLVPFLEIETRGAKLVLQNKENQKKYNIITVFILPPSFEELKQRIIGRNTETQESIDKRLEKAKQEMAEKDIFKYHVINDIPERAASEIEELLLKELYE</sequence>
<evidence type="ECO:0000256" key="8">
    <source>
        <dbReference type="ARBA" id="ARBA00022741"/>
    </source>
</evidence>
<evidence type="ECO:0000256" key="2">
    <source>
        <dbReference type="ARBA" id="ARBA00004496"/>
    </source>
</evidence>
<dbReference type="PANTHER" id="PTHR23117:SF13">
    <property type="entry name" value="GUANYLATE KINASE"/>
    <property type="match status" value="1"/>
</dbReference>
<dbReference type="Gene3D" id="3.40.50.300">
    <property type="entry name" value="P-loop containing nucleotide triphosphate hydrolases"/>
    <property type="match status" value="1"/>
</dbReference>
<dbReference type="AlphaFoldDB" id="A0A507SIE6"/>
<dbReference type="SUPFAM" id="SSF52540">
    <property type="entry name" value="P-loop containing nucleoside triphosphate hydrolases"/>
    <property type="match status" value="1"/>
</dbReference>
<dbReference type="HAMAP" id="MF_00328">
    <property type="entry name" value="Guanylate_kinase"/>
    <property type="match status" value="1"/>
</dbReference>
<evidence type="ECO:0000256" key="5">
    <source>
        <dbReference type="ARBA" id="ARBA00016296"/>
    </source>
</evidence>
<dbReference type="InterPro" id="IPR017665">
    <property type="entry name" value="Guanylate_kinase"/>
</dbReference>
<dbReference type="Gene3D" id="3.30.63.10">
    <property type="entry name" value="Guanylate Kinase phosphate binding domain"/>
    <property type="match status" value="1"/>
</dbReference>
<evidence type="ECO:0000256" key="10">
    <source>
        <dbReference type="ARBA" id="ARBA00022840"/>
    </source>
</evidence>
<evidence type="ECO:0000256" key="13">
    <source>
        <dbReference type="HAMAP-Rule" id="MF_00328"/>
    </source>
</evidence>
<dbReference type="PROSITE" id="PS00856">
    <property type="entry name" value="GUANYLATE_KINASE_1"/>
    <property type="match status" value="1"/>
</dbReference>
<dbReference type="PROSITE" id="PS50052">
    <property type="entry name" value="GUANYLATE_KINASE_2"/>
    <property type="match status" value="1"/>
</dbReference>
<evidence type="ECO:0000256" key="6">
    <source>
        <dbReference type="ARBA" id="ARBA00022490"/>
    </source>
</evidence>
<feature type="binding site" evidence="13">
    <location>
        <begin position="17"/>
        <end position="24"/>
    </location>
    <ligand>
        <name>ATP</name>
        <dbReference type="ChEBI" id="CHEBI:30616"/>
    </ligand>
</feature>
<comment type="catalytic activity">
    <reaction evidence="12 13">
        <text>GMP + ATP = GDP + ADP</text>
        <dbReference type="Rhea" id="RHEA:20780"/>
        <dbReference type="ChEBI" id="CHEBI:30616"/>
        <dbReference type="ChEBI" id="CHEBI:58115"/>
        <dbReference type="ChEBI" id="CHEBI:58189"/>
        <dbReference type="ChEBI" id="CHEBI:456216"/>
        <dbReference type="EC" id="2.7.4.8"/>
    </reaction>
</comment>
<evidence type="ECO:0000256" key="4">
    <source>
        <dbReference type="ARBA" id="ARBA00012961"/>
    </source>
</evidence>
<reference evidence="15 16" key="1">
    <citation type="submission" date="2019-03" db="EMBL/GenBank/DDBJ databases">
        <title>Characterization of a novel Mycoplasma cynos real-time PCR assay.</title>
        <authorList>
            <person name="Tallmadge R.L."/>
            <person name="Mitchell P.K."/>
            <person name="Goodman L."/>
        </authorList>
    </citation>
    <scope>NUCLEOTIDE SEQUENCE [LARGE SCALE GENOMIC DNA]</scope>
    <source>
        <strain evidence="15 16">1642</strain>
    </source>
</reference>
<dbReference type="FunFam" id="3.30.63.10:FF:000005">
    <property type="entry name" value="Guanylate kinase"/>
    <property type="match status" value="1"/>
</dbReference>
<dbReference type="InterPro" id="IPR008144">
    <property type="entry name" value="Guanylate_kin-like_dom"/>
</dbReference>
<proteinExistence type="inferred from homology"/>
<dbReference type="OrthoDB" id="9808150at2"/>
<comment type="subcellular location">
    <subcellularLocation>
        <location evidence="2 13">Cytoplasm</location>
    </subcellularLocation>
</comment>
<evidence type="ECO:0000313" key="15">
    <source>
        <dbReference type="EMBL" id="TQC51507.1"/>
    </source>
</evidence>
<dbReference type="GO" id="GO:0005524">
    <property type="term" value="F:ATP binding"/>
    <property type="evidence" value="ECO:0007669"/>
    <property type="project" value="UniProtKB-UniRule"/>
</dbReference>
<dbReference type="GO" id="GO:0004385">
    <property type="term" value="F:GMP kinase activity"/>
    <property type="evidence" value="ECO:0007669"/>
    <property type="project" value="UniProtKB-UniRule"/>
</dbReference>
<evidence type="ECO:0000256" key="9">
    <source>
        <dbReference type="ARBA" id="ARBA00022777"/>
    </source>
</evidence>
<comment type="similarity">
    <text evidence="3 13">Belongs to the guanylate kinase family.</text>
</comment>
<comment type="caution">
    <text evidence="15">The sequence shown here is derived from an EMBL/GenBank/DDBJ whole genome shotgun (WGS) entry which is preliminary data.</text>
</comment>
<organism evidence="15 16">
    <name type="scientific">Mycoplasmopsis mucosicanis</name>
    <dbReference type="NCBI Taxonomy" id="458208"/>
    <lineage>
        <taxon>Bacteria</taxon>
        <taxon>Bacillati</taxon>
        <taxon>Mycoplasmatota</taxon>
        <taxon>Mycoplasmoidales</taxon>
        <taxon>Metamycoplasmataceae</taxon>
        <taxon>Mycoplasmopsis</taxon>
    </lineage>
</organism>
<dbReference type="CDD" id="cd00071">
    <property type="entry name" value="GMPK"/>
    <property type="match status" value="1"/>
</dbReference>
<gene>
    <name evidence="13" type="primary">gmk</name>
    <name evidence="15" type="ORF">E1I18_02380</name>
</gene>
<protein>
    <recommendedName>
        <fullName evidence="5 13">Guanylate kinase</fullName>
        <ecNumber evidence="4 13">2.7.4.8</ecNumber>
    </recommendedName>
    <alternativeName>
        <fullName evidence="11 13">GMP kinase</fullName>
    </alternativeName>
</protein>
<evidence type="ECO:0000256" key="3">
    <source>
        <dbReference type="ARBA" id="ARBA00005790"/>
    </source>
</evidence>